<feature type="transmembrane region" description="Helical" evidence="1">
    <location>
        <begin position="138"/>
        <end position="160"/>
    </location>
</feature>
<dbReference type="EMBL" id="LAZR01042939">
    <property type="protein sequence ID" value="KKL08290.1"/>
    <property type="molecule type" value="Genomic_DNA"/>
</dbReference>
<evidence type="ECO:0000313" key="2">
    <source>
        <dbReference type="EMBL" id="KKL08290.1"/>
    </source>
</evidence>
<accession>A0A0F9AFW0</accession>
<keyword evidence="1" id="KW-1133">Transmembrane helix</keyword>
<feature type="transmembrane region" description="Helical" evidence="1">
    <location>
        <begin position="166"/>
        <end position="185"/>
    </location>
</feature>
<name>A0A0F9AFW0_9ZZZZ</name>
<protein>
    <submittedName>
        <fullName evidence="2">Uncharacterized protein</fullName>
    </submittedName>
</protein>
<feature type="transmembrane region" description="Helical" evidence="1">
    <location>
        <begin position="113"/>
        <end position="131"/>
    </location>
</feature>
<proteinExistence type="predicted"/>
<evidence type="ECO:0000256" key="1">
    <source>
        <dbReference type="SAM" id="Phobius"/>
    </source>
</evidence>
<keyword evidence="1" id="KW-0472">Membrane</keyword>
<keyword evidence="1" id="KW-0812">Transmembrane</keyword>
<gene>
    <name evidence="2" type="ORF">LCGC14_2577330</name>
</gene>
<sequence>MKKWIIHILILLIAVPLVTAICCERNQDCIIVETCQDAACGNCSITVYNKTGAVKIPQSVMNIENIYLYTYNASTSLDNYGTYPYAINCTNNKVCRGDCRVEIKTGCEGNFNIFYLYIVGAIIFFVLLGLGHYMEEPTFIIISGMLSMVLAINLFINGFPNLTNEFLKNGVVIVLAGIGMYLILIPSLRYLETFRGGEEEE</sequence>
<comment type="caution">
    <text evidence="2">The sequence shown here is derived from an EMBL/GenBank/DDBJ whole genome shotgun (WGS) entry which is preliminary data.</text>
</comment>
<organism evidence="2">
    <name type="scientific">marine sediment metagenome</name>
    <dbReference type="NCBI Taxonomy" id="412755"/>
    <lineage>
        <taxon>unclassified sequences</taxon>
        <taxon>metagenomes</taxon>
        <taxon>ecological metagenomes</taxon>
    </lineage>
</organism>
<dbReference type="AlphaFoldDB" id="A0A0F9AFW0"/>
<reference evidence="2" key="1">
    <citation type="journal article" date="2015" name="Nature">
        <title>Complex archaea that bridge the gap between prokaryotes and eukaryotes.</title>
        <authorList>
            <person name="Spang A."/>
            <person name="Saw J.H."/>
            <person name="Jorgensen S.L."/>
            <person name="Zaremba-Niedzwiedzka K."/>
            <person name="Martijn J."/>
            <person name="Lind A.E."/>
            <person name="van Eijk R."/>
            <person name="Schleper C."/>
            <person name="Guy L."/>
            <person name="Ettema T.J."/>
        </authorList>
    </citation>
    <scope>NUCLEOTIDE SEQUENCE</scope>
</reference>